<name>A0A6G3SXU1_STRAQ</name>
<sequence>MAAPRERKDDHLLYADAVGSRGKSGVWFGEREAFQTRQQDVMEDVKEKINWVPLENAVMAVSLDPPGIVVMAPNPSLPGIIVLADGATPENSEQLKSQYTSIVKEVMDKQGLTVETYDDEAGEPQAG</sequence>
<gene>
    <name evidence="1" type="ORF">G3I43_25360</name>
</gene>
<protein>
    <submittedName>
        <fullName evidence="1">Uncharacterized protein</fullName>
    </submittedName>
</protein>
<dbReference type="AlphaFoldDB" id="A0A6G3SXU1"/>
<dbReference type="EMBL" id="JAAGMK010000725">
    <property type="protein sequence ID" value="NEB87475.1"/>
    <property type="molecule type" value="Genomic_DNA"/>
</dbReference>
<organism evidence="1">
    <name type="scientific">Streptomyces anulatus</name>
    <name type="common">Streptomyces chrysomallus</name>
    <dbReference type="NCBI Taxonomy" id="1892"/>
    <lineage>
        <taxon>Bacteria</taxon>
        <taxon>Bacillati</taxon>
        <taxon>Actinomycetota</taxon>
        <taxon>Actinomycetes</taxon>
        <taxon>Kitasatosporales</taxon>
        <taxon>Streptomycetaceae</taxon>
        <taxon>Streptomyces</taxon>
    </lineage>
</organism>
<comment type="caution">
    <text evidence="1">The sequence shown here is derived from an EMBL/GenBank/DDBJ whole genome shotgun (WGS) entry which is preliminary data.</text>
</comment>
<evidence type="ECO:0000313" key="1">
    <source>
        <dbReference type="EMBL" id="NEB87475.1"/>
    </source>
</evidence>
<reference evidence="1" key="1">
    <citation type="submission" date="2020-01" db="EMBL/GenBank/DDBJ databases">
        <title>Insect and environment-associated Actinomycetes.</title>
        <authorList>
            <person name="Currrie C."/>
            <person name="Chevrette M."/>
            <person name="Carlson C."/>
            <person name="Stubbendieck R."/>
            <person name="Wendt-Pienkowski E."/>
        </authorList>
    </citation>
    <scope>NUCLEOTIDE SEQUENCE</scope>
    <source>
        <strain evidence="1">SID505</strain>
    </source>
</reference>
<dbReference type="RefSeq" id="WP_073800302.1">
    <property type="nucleotide sequence ID" value="NZ_CBDRIV010000006.1"/>
</dbReference>
<proteinExistence type="predicted"/>
<accession>A0A6G3SXU1</accession>